<dbReference type="OrthoDB" id="5395100at2"/>
<gene>
    <name evidence="1" type="ORF">C8J25_101852</name>
</gene>
<reference evidence="1 2" key="1">
    <citation type="submission" date="2018-04" db="EMBL/GenBank/DDBJ databases">
        <title>Genomic Encyclopedia of Type Strains, Phase III (KMG-III): the genomes of soil and plant-associated and newly described type strains.</title>
        <authorList>
            <person name="Whitman W."/>
        </authorList>
    </citation>
    <scope>NUCLEOTIDE SEQUENCE [LARGE SCALE GENOMIC DNA]</scope>
    <source>
        <strain evidence="1 2">MA-olki</strain>
    </source>
</reference>
<name>A0A2T5UD06_9SPHN</name>
<dbReference type="InterPro" id="IPR013423">
    <property type="entry name" value="CHP02594"/>
</dbReference>
<dbReference type="AlphaFoldDB" id="A0A2T5UD06"/>
<sequence>MANPVWLDVAKNLIGVSEVPGPKNNPTIMGWIKRLGSKTLGISVVDEDTAWCGTFVTHCMVQAGITPPKVPVRASAWSTWGANLRADRLAPGAVLVFSRPGGGHVGFYVGEDDTTYFVLGGNQANAVNVSKIAKARCVAQRWPTGVAVTGSPVRSTLKGSVSENEA</sequence>
<evidence type="ECO:0000313" key="2">
    <source>
        <dbReference type="Proteomes" id="UP000244013"/>
    </source>
</evidence>
<dbReference type="Gene3D" id="3.90.1720.10">
    <property type="entry name" value="endopeptidase domain like (from Nostoc punctiforme)"/>
    <property type="match status" value="1"/>
</dbReference>
<dbReference type="SUPFAM" id="SSF54001">
    <property type="entry name" value="Cysteine proteinases"/>
    <property type="match status" value="1"/>
</dbReference>
<organism evidence="1 2">
    <name type="scientific">Sphingomonas faeni</name>
    <dbReference type="NCBI Taxonomy" id="185950"/>
    <lineage>
        <taxon>Bacteria</taxon>
        <taxon>Pseudomonadati</taxon>
        <taxon>Pseudomonadota</taxon>
        <taxon>Alphaproteobacteria</taxon>
        <taxon>Sphingomonadales</taxon>
        <taxon>Sphingomonadaceae</taxon>
        <taxon>Sphingomonas</taxon>
    </lineage>
</organism>
<evidence type="ECO:0000313" key="1">
    <source>
        <dbReference type="EMBL" id="PTW49344.1"/>
    </source>
</evidence>
<dbReference type="GeneID" id="91004917"/>
<dbReference type="RefSeq" id="WP_107952320.1">
    <property type="nucleotide sequence ID" value="NZ_QAYE01000001.1"/>
</dbReference>
<dbReference type="Proteomes" id="UP000244013">
    <property type="component" value="Unassembled WGS sequence"/>
</dbReference>
<proteinExistence type="predicted"/>
<comment type="caution">
    <text evidence="1">The sequence shown here is derived from an EMBL/GenBank/DDBJ whole genome shotgun (WGS) entry which is preliminary data.</text>
</comment>
<protein>
    <submittedName>
        <fullName evidence="1">Uncharacterized protein (TIGR02594 family)</fullName>
    </submittedName>
</protein>
<dbReference type="InterPro" id="IPR038765">
    <property type="entry name" value="Papain-like_cys_pep_sf"/>
</dbReference>
<dbReference type="EMBL" id="QAYE01000001">
    <property type="protein sequence ID" value="PTW49344.1"/>
    <property type="molecule type" value="Genomic_DNA"/>
</dbReference>
<accession>A0A2T5UD06</accession>
<dbReference type="NCBIfam" id="TIGR02594">
    <property type="entry name" value="TIGR02594 family protein"/>
    <property type="match status" value="1"/>
</dbReference>